<evidence type="ECO:0000256" key="7">
    <source>
        <dbReference type="ARBA" id="ARBA00022692"/>
    </source>
</evidence>
<dbReference type="CDD" id="cd06225">
    <property type="entry name" value="HAMP"/>
    <property type="match status" value="1"/>
</dbReference>
<dbReference type="RefSeq" id="WP_170205982.1">
    <property type="nucleotide sequence ID" value="NZ_BAAAYS010000001.1"/>
</dbReference>
<comment type="caution">
    <text evidence="15">The sequence shown here is derived from an EMBL/GenBank/DDBJ whole genome shotgun (WGS) entry which is preliminary data.</text>
</comment>
<dbReference type="AlphaFoldDB" id="A0A543I4Z4"/>
<dbReference type="SMART" id="SM00387">
    <property type="entry name" value="HATPase_c"/>
    <property type="match status" value="1"/>
</dbReference>
<evidence type="ECO:0000256" key="10">
    <source>
        <dbReference type="ARBA" id="ARBA00023012"/>
    </source>
</evidence>
<evidence type="ECO:0000256" key="8">
    <source>
        <dbReference type="ARBA" id="ARBA00022777"/>
    </source>
</evidence>
<dbReference type="Gene3D" id="1.10.287.130">
    <property type="match status" value="1"/>
</dbReference>
<feature type="domain" description="Histidine kinase" evidence="13">
    <location>
        <begin position="267"/>
        <end position="581"/>
    </location>
</feature>
<dbReference type="InterPro" id="IPR005467">
    <property type="entry name" value="His_kinase_dom"/>
</dbReference>
<keyword evidence="5" id="KW-0597">Phosphoprotein</keyword>
<feature type="domain" description="HAMP" evidence="14">
    <location>
        <begin position="199"/>
        <end position="252"/>
    </location>
</feature>
<dbReference type="EC" id="2.7.13.3" evidence="4"/>
<evidence type="ECO:0000259" key="14">
    <source>
        <dbReference type="PROSITE" id="PS50885"/>
    </source>
</evidence>
<evidence type="ECO:0000256" key="2">
    <source>
        <dbReference type="ARBA" id="ARBA00001968"/>
    </source>
</evidence>
<dbReference type="Gene3D" id="6.10.340.10">
    <property type="match status" value="1"/>
</dbReference>
<keyword evidence="11 12" id="KW-0472">Membrane</keyword>
<proteinExistence type="predicted"/>
<protein>
    <recommendedName>
        <fullName evidence="4">histidine kinase</fullName>
        <ecNumber evidence="4">2.7.13.3</ecNumber>
    </recommendedName>
</protein>
<evidence type="ECO:0000256" key="11">
    <source>
        <dbReference type="ARBA" id="ARBA00023136"/>
    </source>
</evidence>
<keyword evidence="6" id="KW-0808">Transferase</keyword>
<dbReference type="PROSITE" id="PS50885">
    <property type="entry name" value="HAMP"/>
    <property type="match status" value="1"/>
</dbReference>
<comment type="catalytic activity">
    <reaction evidence="1">
        <text>ATP + protein L-histidine = ADP + protein N-phospho-L-histidine.</text>
        <dbReference type="EC" id="2.7.13.3"/>
    </reaction>
</comment>
<dbReference type="SMART" id="SM00388">
    <property type="entry name" value="HisKA"/>
    <property type="match status" value="1"/>
</dbReference>
<dbReference type="FunFam" id="1.10.287.130:FF:000001">
    <property type="entry name" value="Two-component sensor histidine kinase"/>
    <property type="match status" value="1"/>
</dbReference>
<dbReference type="GO" id="GO:0000155">
    <property type="term" value="F:phosphorelay sensor kinase activity"/>
    <property type="evidence" value="ECO:0007669"/>
    <property type="project" value="InterPro"/>
</dbReference>
<feature type="transmembrane region" description="Helical" evidence="12">
    <location>
        <begin position="14"/>
        <end position="37"/>
    </location>
</feature>
<dbReference type="InterPro" id="IPR003661">
    <property type="entry name" value="HisK_dim/P_dom"/>
</dbReference>
<dbReference type="PANTHER" id="PTHR45436">
    <property type="entry name" value="SENSOR HISTIDINE KINASE YKOH"/>
    <property type="match status" value="1"/>
</dbReference>
<keyword evidence="7 12" id="KW-0812">Transmembrane</keyword>
<evidence type="ECO:0000313" key="16">
    <source>
        <dbReference type="Proteomes" id="UP000318331"/>
    </source>
</evidence>
<keyword evidence="16" id="KW-1185">Reference proteome</keyword>
<organism evidence="15 16">
    <name type="scientific">Klugiella xanthotipulae</name>
    <dbReference type="NCBI Taxonomy" id="244735"/>
    <lineage>
        <taxon>Bacteria</taxon>
        <taxon>Bacillati</taxon>
        <taxon>Actinomycetota</taxon>
        <taxon>Actinomycetes</taxon>
        <taxon>Micrococcales</taxon>
        <taxon>Microbacteriaceae</taxon>
        <taxon>Klugiella</taxon>
    </lineage>
</organism>
<dbReference type="GO" id="GO:0005509">
    <property type="term" value="F:calcium ion binding"/>
    <property type="evidence" value="ECO:0007669"/>
    <property type="project" value="UniProtKB-ARBA"/>
</dbReference>
<sequence length="591" mass="63294">MFHVWESVSLRTKITGVTVLILTFGIFIVGAGTMMILRPQLVSQQDSTLRQLSADPTPILATGANATGLTRNDVLMAPRDTYYVGVLDENGVLLYDNFHNSTSHDVPQIPQVSVETANELGNEILPLTQVERNVSWRGVLSPIVSRDSTTGNLTPSGTLVIALSMDSIDNLMLRYITIFSGFGLVVVVLGAILTRLLVTSTFEPLREVENTAAAIADGDFSQRVPITAAHTEVGRLGRSLNTMLRRIDLALADRAATIEQMRRFVGDASHELRTPLVSVRGYAELYRMGALQTPADVAQAMERIEKEAVRMGTLVEDLLALARLDEAKPVDAAPIDLIPLAQDAALDAMASSPDRQVRVILGRSTAPNAPLVGSSLAATLSATGATGNEMPSVGEKEAMVATGNIPFASATLARLKQMRMRRSSLLDTQPLTRIELAQLSAEGPDSERPDTPTPSPHLPQASAMVLGDENKIRQVMTNLLGNARRYTASGDPIEIAVSTDPDAGTATFEIVDHGEGIPEQIREKIFQRFWRADTSRNRDTGGSGLGLAIVSSIVAAHNGTVSAHETPGGGATFRVTLPLYHSPAAESETTA</sequence>
<dbReference type="SUPFAM" id="SSF47384">
    <property type="entry name" value="Homodimeric domain of signal transducing histidine kinase"/>
    <property type="match status" value="1"/>
</dbReference>
<feature type="transmembrane region" description="Helical" evidence="12">
    <location>
        <begin position="175"/>
        <end position="198"/>
    </location>
</feature>
<comment type="subcellular location">
    <subcellularLocation>
        <location evidence="3">Cell membrane</location>
    </subcellularLocation>
</comment>
<evidence type="ECO:0000256" key="3">
    <source>
        <dbReference type="ARBA" id="ARBA00004236"/>
    </source>
</evidence>
<reference evidence="15 16" key="1">
    <citation type="submission" date="2019-06" db="EMBL/GenBank/DDBJ databases">
        <title>Sequencing the genomes of 1000 actinobacteria strains.</title>
        <authorList>
            <person name="Klenk H.-P."/>
        </authorList>
    </citation>
    <scope>NUCLEOTIDE SEQUENCE [LARGE SCALE GENOMIC DNA]</scope>
    <source>
        <strain evidence="15 16">DSM 18031</strain>
    </source>
</reference>
<dbReference type="CDD" id="cd00082">
    <property type="entry name" value="HisKA"/>
    <property type="match status" value="1"/>
</dbReference>
<dbReference type="InterPro" id="IPR050428">
    <property type="entry name" value="TCS_sensor_his_kinase"/>
</dbReference>
<evidence type="ECO:0000256" key="1">
    <source>
        <dbReference type="ARBA" id="ARBA00000085"/>
    </source>
</evidence>
<dbReference type="InterPro" id="IPR036890">
    <property type="entry name" value="HATPase_C_sf"/>
</dbReference>
<dbReference type="InterPro" id="IPR036097">
    <property type="entry name" value="HisK_dim/P_sf"/>
</dbReference>
<comment type="cofactor">
    <cofactor evidence="2">
        <name>a divalent metal cation</name>
        <dbReference type="ChEBI" id="CHEBI:60240"/>
    </cofactor>
</comment>
<dbReference type="Pfam" id="PF00672">
    <property type="entry name" value="HAMP"/>
    <property type="match status" value="1"/>
</dbReference>
<keyword evidence="9 12" id="KW-1133">Transmembrane helix</keyword>
<dbReference type="Pfam" id="PF02518">
    <property type="entry name" value="HATPase_c"/>
    <property type="match status" value="1"/>
</dbReference>
<keyword evidence="8 15" id="KW-0418">Kinase</keyword>
<dbReference type="InterPro" id="IPR004358">
    <property type="entry name" value="Sig_transdc_His_kin-like_C"/>
</dbReference>
<gene>
    <name evidence="15" type="ORF">FB466_0441</name>
</gene>
<dbReference type="Pfam" id="PF00512">
    <property type="entry name" value="HisKA"/>
    <property type="match status" value="1"/>
</dbReference>
<dbReference type="PANTHER" id="PTHR45436:SF5">
    <property type="entry name" value="SENSOR HISTIDINE KINASE TRCS"/>
    <property type="match status" value="1"/>
</dbReference>
<accession>A0A543I4Z4</accession>
<evidence type="ECO:0000259" key="13">
    <source>
        <dbReference type="PROSITE" id="PS50109"/>
    </source>
</evidence>
<evidence type="ECO:0000256" key="5">
    <source>
        <dbReference type="ARBA" id="ARBA00022553"/>
    </source>
</evidence>
<evidence type="ECO:0000256" key="12">
    <source>
        <dbReference type="SAM" id="Phobius"/>
    </source>
</evidence>
<evidence type="ECO:0000256" key="9">
    <source>
        <dbReference type="ARBA" id="ARBA00022989"/>
    </source>
</evidence>
<dbReference type="Gene3D" id="3.30.565.10">
    <property type="entry name" value="Histidine kinase-like ATPase, C-terminal domain"/>
    <property type="match status" value="1"/>
</dbReference>
<dbReference type="FunFam" id="3.30.565.10:FF:000006">
    <property type="entry name" value="Sensor histidine kinase WalK"/>
    <property type="match status" value="1"/>
</dbReference>
<evidence type="ECO:0000256" key="6">
    <source>
        <dbReference type="ARBA" id="ARBA00022679"/>
    </source>
</evidence>
<dbReference type="SUPFAM" id="SSF55874">
    <property type="entry name" value="ATPase domain of HSP90 chaperone/DNA topoisomerase II/histidine kinase"/>
    <property type="match status" value="1"/>
</dbReference>
<dbReference type="EMBL" id="VFPN01000001">
    <property type="protein sequence ID" value="TQM65634.1"/>
    <property type="molecule type" value="Genomic_DNA"/>
</dbReference>
<evidence type="ECO:0000256" key="4">
    <source>
        <dbReference type="ARBA" id="ARBA00012438"/>
    </source>
</evidence>
<dbReference type="SMART" id="SM00304">
    <property type="entry name" value="HAMP"/>
    <property type="match status" value="1"/>
</dbReference>
<dbReference type="Proteomes" id="UP000318331">
    <property type="component" value="Unassembled WGS sequence"/>
</dbReference>
<dbReference type="PROSITE" id="PS50109">
    <property type="entry name" value="HIS_KIN"/>
    <property type="match status" value="1"/>
</dbReference>
<keyword evidence="10" id="KW-0902">Two-component regulatory system</keyword>
<dbReference type="PRINTS" id="PR00344">
    <property type="entry name" value="BCTRLSENSOR"/>
</dbReference>
<dbReference type="InterPro" id="IPR003660">
    <property type="entry name" value="HAMP_dom"/>
</dbReference>
<dbReference type="GO" id="GO:0005886">
    <property type="term" value="C:plasma membrane"/>
    <property type="evidence" value="ECO:0007669"/>
    <property type="project" value="UniProtKB-SubCell"/>
</dbReference>
<dbReference type="InterPro" id="IPR003594">
    <property type="entry name" value="HATPase_dom"/>
</dbReference>
<dbReference type="SUPFAM" id="SSF158472">
    <property type="entry name" value="HAMP domain-like"/>
    <property type="match status" value="1"/>
</dbReference>
<evidence type="ECO:0000313" key="15">
    <source>
        <dbReference type="EMBL" id="TQM65634.1"/>
    </source>
</evidence>
<name>A0A543I4Z4_9MICO</name>